<accession>A0A3B1CPZ3</accession>
<dbReference type="Gene3D" id="3.30.750.140">
    <property type="match status" value="1"/>
</dbReference>
<dbReference type="InterPro" id="IPR038610">
    <property type="entry name" value="FliK-like_C_sf"/>
</dbReference>
<evidence type="ECO:0000259" key="1">
    <source>
        <dbReference type="Pfam" id="PF02120"/>
    </source>
</evidence>
<dbReference type="InterPro" id="IPR021136">
    <property type="entry name" value="Flagellar_hook_control-like_C"/>
</dbReference>
<sequence length="385" mass="42609">MQGPLINKTGKVLTLFIRDRPALTLKTGDIVTAEVLNITSGNTVSIRLKNTVLKATTDIPLQKNETLMLRVEGKGNEIRLRLVGGGRESSETLKSSILSALDSLKGARLEAGEMGRLKSLIETLPGSVREVLPQLASLKRFFPQIEMLASGISKELIESSGIFFESKLRLLTLRLVTDDMLKQELQQKTRLNAGAEPAAEKGLARIIKDDLKGTLLSIKGALGDAGVIEHLSRNNIKPDNLGTAIDKLIRNIEFFQLQSRLNDTLQVFIPLIWKDLRDGELIFRESYRGKPEERAYSCIVNLDLKETGRIMAHILMQSGRFHVRFITENRAFVEALKEGLPVLEKQFEASGLKVGSISARHEEKADFSSAVSDGLDISEGLDIRV</sequence>
<name>A0A3B1CPZ3_9ZZZZ</name>
<proteinExistence type="predicted"/>
<protein>
    <recommendedName>
        <fullName evidence="1">Flagellar hook-length control protein-like C-terminal domain-containing protein</fullName>
    </recommendedName>
</protein>
<dbReference type="EMBL" id="UOGH01000263">
    <property type="protein sequence ID" value="VAX32616.1"/>
    <property type="molecule type" value="Genomic_DNA"/>
</dbReference>
<reference evidence="2" key="1">
    <citation type="submission" date="2018-06" db="EMBL/GenBank/DDBJ databases">
        <authorList>
            <person name="Zhirakovskaya E."/>
        </authorList>
    </citation>
    <scope>NUCLEOTIDE SEQUENCE</scope>
</reference>
<dbReference type="Pfam" id="PF02120">
    <property type="entry name" value="Flg_hook"/>
    <property type="match status" value="1"/>
</dbReference>
<evidence type="ECO:0000313" key="2">
    <source>
        <dbReference type="EMBL" id="VAX32616.1"/>
    </source>
</evidence>
<dbReference type="AlphaFoldDB" id="A0A3B1CPZ3"/>
<feature type="domain" description="Flagellar hook-length control protein-like C-terminal" evidence="1">
    <location>
        <begin position="294"/>
        <end position="364"/>
    </location>
</feature>
<gene>
    <name evidence="2" type="ORF">MNBD_NITROSPIRAE02-569</name>
</gene>
<organism evidence="2">
    <name type="scientific">hydrothermal vent metagenome</name>
    <dbReference type="NCBI Taxonomy" id="652676"/>
    <lineage>
        <taxon>unclassified sequences</taxon>
        <taxon>metagenomes</taxon>
        <taxon>ecological metagenomes</taxon>
    </lineage>
</organism>